<dbReference type="InterPro" id="IPR027417">
    <property type="entry name" value="P-loop_NTPase"/>
</dbReference>
<dbReference type="PROSITE" id="PS51194">
    <property type="entry name" value="HELICASE_CTER"/>
    <property type="match status" value="1"/>
</dbReference>
<dbReference type="SUPFAM" id="SSF52540">
    <property type="entry name" value="P-loop containing nucleoside triphosphate hydrolases"/>
    <property type="match status" value="1"/>
</dbReference>
<evidence type="ECO:0000256" key="6">
    <source>
        <dbReference type="SAM" id="MobiDB-lite"/>
    </source>
</evidence>
<evidence type="ECO:0000259" key="10">
    <source>
        <dbReference type="PROSITE" id="PS51195"/>
    </source>
</evidence>
<dbReference type="CDD" id="cd18787">
    <property type="entry name" value="SF2_C_DEAD"/>
    <property type="match status" value="1"/>
</dbReference>
<feature type="domain" description="Helicase ATP-binding" evidence="8">
    <location>
        <begin position="145"/>
        <end position="326"/>
    </location>
</feature>
<dbReference type="Pfam" id="PF00271">
    <property type="entry name" value="Helicase_C"/>
    <property type="match status" value="1"/>
</dbReference>
<evidence type="ECO:0000259" key="9">
    <source>
        <dbReference type="PROSITE" id="PS51194"/>
    </source>
</evidence>
<organism evidence="11 12">
    <name type="scientific">Thecamonas trahens ATCC 50062</name>
    <dbReference type="NCBI Taxonomy" id="461836"/>
    <lineage>
        <taxon>Eukaryota</taxon>
        <taxon>Apusozoa</taxon>
        <taxon>Apusomonadida</taxon>
        <taxon>Apusomonadidae</taxon>
        <taxon>Thecamonas</taxon>
    </lineage>
</organism>
<feature type="region of interest" description="Disordered" evidence="6">
    <location>
        <begin position="83"/>
        <end position="116"/>
    </location>
</feature>
<dbReference type="GO" id="GO:0005829">
    <property type="term" value="C:cytosol"/>
    <property type="evidence" value="ECO:0007669"/>
    <property type="project" value="TreeGrafter"/>
</dbReference>
<feature type="domain" description="Helicase C-terminal" evidence="9">
    <location>
        <begin position="353"/>
        <end position="529"/>
    </location>
</feature>
<dbReference type="SMART" id="SM00487">
    <property type="entry name" value="DEXDc"/>
    <property type="match status" value="1"/>
</dbReference>
<dbReference type="RefSeq" id="XP_013757086.1">
    <property type="nucleotide sequence ID" value="XM_013901632.1"/>
</dbReference>
<dbReference type="Pfam" id="PF00270">
    <property type="entry name" value="DEAD"/>
    <property type="match status" value="1"/>
</dbReference>
<reference evidence="11 12" key="1">
    <citation type="submission" date="2010-05" db="EMBL/GenBank/DDBJ databases">
        <title>The Genome Sequence of Thecamonas trahens ATCC 50062.</title>
        <authorList>
            <consortium name="The Broad Institute Genome Sequencing Platform"/>
            <person name="Russ C."/>
            <person name="Cuomo C."/>
            <person name="Shea T."/>
            <person name="Young S.K."/>
            <person name="Zeng Q."/>
            <person name="Koehrsen M."/>
            <person name="Haas B."/>
            <person name="Borodovsky M."/>
            <person name="Guigo R."/>
            <person name="Alvarado L."/>
            <person name="Berlin A."/>
            <person name="Bochicchio J."/>
            <person name="Borenstein D."/>
            <person name="Chapman S."/>
            <person name="Chen Z."/>
            <person name="Freedman E."/>
            <person name="Gellesch M."/>
            <person name="Goldberg J."/>
            <person name="Griggs A."/>
            <person name="Gujja S."/>
            <person name="Heilman E."/>
            <person name="Heiman D."/>
            <person name="Hepburn T."/>
            <person name="Howarth C."/>
            <person name="Jen D."/>
            <person name="Larson L."/>
            <person name="Mehta T."/>
            <person name="Park D."/>
            <person name="Pearson M."/>
            <person name="Roberts A."/>
            <person name="Saif S."/>
            <person name="Shenoy N."/>
            <person name="Sisk P."/>
            <person name="Stolte C."/>
            <person name="Sykes S."/>
            <person name="Thomson T."/>
            <person name="Walk T."/>
            <person name="White J."/>
            <person name="Yandava C."/>
            <person name="Burger G."/>
            <person name="Gray M.W."/>
            <person name="Holland P.W.H."/>
            <person name="King N."/>
            <person name="Lang F.B.F."/>
            <person name="Roger A.J."/>
            <person name="Ruiz-Trillo I."/>
            <person name="Lander E."/>
            <person name="Nusbaum C."/>
        </authorList>
    </citation>
    <scope>NUCLEOTIDE SEQUENCE [LARGE SCALE GENOMIC DNA]</scope>
    <source>
        <strain evidence="11 12">ATCC 50062</strain>
    </source>
</reference>
<dbReference type="OMA" id="TERMITP"/>
<evidence type="ECO:0000259" key="8">
    <source>
        <dbReference type="PROSITE" id="PS51192"/>
    </source>
</evidence>
<protein>
    <submittedName>
        <fullName evidence="11">ATP-dependent RNA helicase</fullName>
    </submittedName>
</protein>
<dbReference type="GO" id="GO:0016787">
    <property type="term" value="F:hydrolase activity"/>
    <property type="evidence" value="ECO:0007669"/>
    <property type="project" value="UniProtKB-KW"/>
</dbReference>
<feature type="compositionally biased region" description="Low complexity" evidence="6">
    <location>
        <begin position="97"/>
        <end position="114"/>
    </location>
</feature>
<proteinExistence type="predicted"/>
<name>A0A0L0DD37_THETB</name>
<dbReference type="InterPro" id="IPR014014">
    <property type="entry name" value="RNA_helicase_DEAD_Q_motif"/>
</dbReference>
<evidence type="ECO:0000256" key="4">
    <source>
        <dbReference type="ARBA" id="ARBA00022840"/>
    </source>
</evidence>
<feature type="chain" id="PRO_5005537383" evidence="7">
    <location>
        <begin position="23"/>
        <end position="549"/>
    </location>
</feature>
<keyword evidence="12" id="KW-1185">Reference proteome</keyword>
<dbReference type="STRING" id="461836.A0A0L0DD37"/>
<dbReference type="InterPro" id="IPR050079">
    <property type="entry name" value="DEAD_box_RNA_helicase"/>
</dbReference>
<dbReference type="GO" id="GO:0003724">
    <property type="term" value="F:RNA helicase activity"/>
    <property type="evidence" value="ECO:0007669"/>
    <property type="project" value="InterPro"/>
</dbReference>
<evidence type="ECO:0000256" key="3">
    <source>
        <dbReference type="ARBA" id="ARBA00022806"/>
    </source>
</evidence>
<dbReference type="OrthoDB" id="10256233at2759"/>
<keyword evidence="2" id="KW-0378">Hydrolase</keyword>
<dbReference type="EMBL" id="GL349460">
    <property type="protein sequence ID" value="KNC50257.1"/>
    <property type="molecule type" value="Genomic_DNA"/>
</dbReference>
<keyword evidence="1" id="KW-0547">Nucleotide-binding</keyword>
<dbReference type="SMART" id="SM00490">
    <property type="entry name" value="HELICc"/>
    <property type="match status" value="1"/>
</dbReference>
<dbReference type="Proteomes" id="UP000054408">
    <property type="component" value="Unassembled WGS sequence"/>
</dbReference>
<evidence type="ECO:0000256" key="2">
    <source>
        <dbReference type="ARBA" id="ARBA00022801"/>
    </source>
</evidence>
<feature type="compositionally biased region" description="Low complexity" evidence="6">
    <location>
        <begin position="527"/>
        <end position="549"/>
    </location>
</feature>
<dbReference type="PANTHER" id="PTHR47959:SF1">
    <property type="entry name" value="ATP-DEPENDENT RNA HELICASE DBPA"/>
    <property type="match status" value="1"/>
</dbReference>
<sequence length="549" mass="56583">MLHLRLHVHALAAAAAASRALASRAGARPRLARKPVSRAAKRRALAKLVAADPAAITPAALSRLHAPPALRAKVRQARRERPLFGGADAPAPPPPAAAAAAASRNAPSSSSPRRTFADLGLHPGLVAGVAEMGIAAPTDIQTSALPHLLDGKSALVAALTGSGKTLAVLLPLLHALKAAEDPAATAPPGRPRGLIIVPSRELAHQTLGVVKALSHSCRLSSMALTGGVTPSKQRAAIRGMKRPLDVLVATPGRLADSLASGAVALSRADTLIEGFDLADILRPLHLRATTSARETLPPPQVVLATAGVSPPLASGINSFLARYKLTTIAGPGLHSLPPGIDLEFLRPQAASRDKEALLVDVVTRTLASPHARAMVFCNTIGSARWAAHTLADAAIATASLHGGVKPNTRRAQYAAFLDGSAPVLVTTDVGSRGLDIPLLDAVVNADFPLTPLDFVHRAGRVGRMLSDVAKAALPSPAARSRRGRKQRSPGRVISLIGSAKDASMAQFIQRAAAAGEPLVDFPHSVGAPDSSASSALLRDLAARSAPRRR</sequence>
<dbReference type="InterPro" id="IPR014001">
    <property type="entry name" value="Helicase_ATP-bd"/>
</dbReference>
<evidence type="ECO:0000256" key="7">
    <source>
        <dbReference type="SAM" id="SignalP"/>
    </source>
</evidence>
<feature type="domain" description="DEAD-box RNA helicase Q" evidence="10">
    <location>
        <begin position="114"/>
        <end position="142"/>
    </location>
</feature>
<dbReference type="GeneID" id="25565575"/>
<dbReference type="InterPro" id="IPR011545">
    <property type="entry name" value="DEAD/DEAH_box_helicase_dom"/>
</dbReference>
<keyword evidence="7" id="KW-0732">Signal</keyword>
<feature type="region of interest" description="Disordered" evidence="6">
    <location>
        <begin position="519"/>
        <end position="549"/>
    </location>
</feature>
<feature type="signal peptide" evidence="7">
    <location>
        <begin position="1"/>
        <end position="22"/>
    </location>
</feature>
<feature type="short sequence motif" description="Q motif" evidence="5">
    <location>
        <begin position="114"/>
        <end position="142"/>
    </location>
</feature>
<evidence type="ECO:0000256" key="5">
    <source>
        <dbReference type="PROSITE-ProRule" id="PRU00552"/>
    </source>
</evidence>
<keyword evidence="3 11" id="KW-0347">Helicase</keyword>
<accession>A0A0L0DD37</accession>
<dbReference type="PROSITE" id="PS51195">
    <property type="entry name" value="Q_MOTIF"/>
    <property type="match status" value="1"/>
</dbReference>
<dbReference type="GO" id="GO:0003676">
    <property type="term" value="F:nucleic acid binding"/>
    <property type="evidence" value="ECO:0007669"/>
    <property type="project" value="InterPro"/>
</dbReference>
<dbReference type="eggNOG" id="KOG0330">
    <property type="taxonomic scope" value="Eukaryota"/>
</dbReference>
<evidence type="ECO:0000313" key="11">
    <source>
        <dbReference type="EMBL" id="KNC50257.1"/>
    </source>
</evidence>
<evidence type="ECO:0000313" key="12">
    <source>
        <dbReference type="Proteomes" id="UP000054408"/>
    </source>
</evidence>
<dbReference type="InterPro" id="IPR044742">
    <property type="entry name" value="DEAD/DEAH_RhlB"/>
</dbReference>
<evidence type="ECO:0000256" key="1">
    <source>
        <dbReference type="ARBA" id="ARBA00022741"/>
    </source>
</evidence>
<keyword evidence="4" id="KW-0067">ATP-binding</keyword>
<dbReference type="PANTHER" id="PTHR47959">
    <property type="entry name" value="ATP-DEPENDENT RNA HELICASE RHLE-RELATED"/>
    <property type="match status" value="1"/>
</dbReference>
<dbReference type="InterPro" id="IPR001650">
    <property type="entry name" value="Helicase_C-like"/>
</dbReference>
<dbReference type="CDD" id="cd00268">
    <property type="entry name" value="DEADc"/>
    <property type="match status" value="1"/>
</dbReference>
<gene>
    <name evidence="11" type="ORF">AMSG_06414</name>
</gene>
<dbReference type="AlphaFoldDB" id="A0A0L0DD37"/>
<dbReference type="GO" id="GO:0005524">
    <property type="term" value="F:ATP binding"/>
    <property type="evidence" value="ECO:0007669"/>
    <property type="project" value="UniProtKB-KW"/>
</dbReference>
<dbReference type="PROSITE" id="PS51192">
    <property type="entry name" value="HELICASE_ATP_BIND_1"/>
    <property type="match status" value="1"/>
</dbReference>
<dbReference type="Gene3D" id="3.40.50.300">
    <property type="entry name" value="P-loop containing nucleotide triphosphate hydrolases"/>
    <property type="match status" value="2"/>
</dbReference>